<evidence type="ECO:0000256" key="3">
    <source>
        <dbReference type="ARBA" id="ARBA00022980"/>
    </source>
</evidence>
<dbReference type="InterPro" id="IPR009019">
    <property type="entry name" value="KH_sf_prok-type"/>
</dbReference>
<dbReference type="AlphaFoldDB" id="A0A4Y1MCH0"/>
<dbReference type="Gene3D" id="3.30.1140.32">
    <property type="entry name" value="Ribosomal protein S3, C-terminal domain"/>
    <property type="match status" value="1"/>
</dbReference>
<dbReference type="HAMAP" id="MF_01309_B">
    <property type="entry name" value="Ribosomal_uS3_B"/>
    <property type="match status" value="1"/>
</dbReference>
<keyword evidence="3 6" id="KW-0689">Ribosomal protein</keyword>
<dbReference type="InterPro" id="IPR015946">
    <property type="entry name" value="KH_dom-like_a/b"/>
</dbReference>
<dbReference type="NCBIfam" id="TIGR01009">
    <property type="entry name" value="rpsC_bact"/>
    <property type="match status" value="1"/>
</dbReference>
<dbReference type="GO" id="GO:0003735">
    <property type="term" value="F:structural constituent of ribosome"/>
    <property type="evidence" value="ECO:0007669"/>
    <property type="project" value="InterPro"/>
</dbReference>
<dbReference type="EMBL" id="MF372930">
    <property type="protein sequence ID" value="AWS06648.1"/>
    <property type="molecule type" value="Genomic_DNA"/>
</dbReference>
<dbReference type="Pfam" id="PF00189">
    <property type="entry name" value="Ribosomal_S3_C"/>
    <property type="match status" value="1"/>
</dbReference>
<dbReference type="PANTHER" id="PTHR11760">
    <property type="entry name" value="30S/40S RIBOSOMAL PROTEIN S3"/>
    <property type="match status" value="1"/>
</dbReference>
<keyword evidence="2" id="KW-0694">RNA-binding</keyword>
<gene>
    <name evidence="8" type="primary">rps3</name>
</gene>
<evidence type="ECO:0000256" key="2">
    <source>
        <dbReference type="ARBA" id="ARBA00022884"/>
    </source>
</evidence>
<evidence type="ECO:0000256" key="5">
    <source>
        <dbReference type="ARBA" id="ARBA00035154"/>
    </source>
</evidence>
<organism evidence="8">
    <name type="scientific">Mitrastemon kanehirai</name>
    <dbReference type="NCBI Taxonomy" id="1358725"/>
    <lineage>
        <taxon>Eukaryota</taxon>
        <taxon>Viridiplantae</taxon>
        <taxon>Streptophyta</taxon>
        <taxon>Embryophyta</taxon>
        <taxon>Tracheophyta</taxon>
        <taxon>Spermatophyta</taxon>
        <taxon>Magnoliopsida</taxon>
        <taxon>eudicotyledons</taxon>
        <taxon>Gunneridae</taxon>
        <taxon>Pentapetalae</taxon>
        <taxon>asterids</taxon>
        <taxon>Ericales</taxon>
        <taxon>Mitrastemonaceae</taxon>
        <taxon>Mitrastemon</taxon>
    </lineage>
</organism>
<comment type="similarity">
    <text evidence="1 6">Belongs to the universal ribosomal protein uS3 family.</text>
</comment>
<evidence type="ECO:0000313" key="8">
    <source>
        <dbReference type="EMBL" id="AWS06648.1"/>
    </source>
</evidence>
<evidence type="ECO:0000256" key="1">
    <source>
        <dbReference type="ARBA" id="ARBA00010761"/>
    </source>
</evidence>
<dbReference type="InterPro" id="IPR005704">
    <property type="entry name" value="Ribosomal_uS3_bac-typ"/>
</dbReference>
<proteinExistence type="inferred from homology"/>
<dbReference type="Gene3D" id="3.30.300.20">
    <property type="match status" value="1"/>
</dbReference>
<name>A0A4Y1MCH0_9ERIC</name>
<evidence type="ECO:0000259" key="7">
    <source>
        <dbReference type="Pfam" id="PF00189"/>
    </source>
</evidence>
<accession>A0A4Y1MCH0</accession>
<sequence length="223" mass="26545">MGQKINPLIYRLGITINYDSFWFSKKKNYFQNFQEDQKIRNFINFFFSKQQIYKISYDINLIEGITRIKIKKKINFIKIILFIGFTKLLKKNSPQELKKRLILLLTFEKKKLIFIIKKIKKPYRNPKIIAEFISNQLKNKVSCNKAMKKSIELAEKSDIKGIQIQISGRIGKNNSRMEWIRKGQVPLQMIQANINYCSYSIRTISGILGIKIWIFLKDKDYEK</sequence>
<protein>
    <recommendedName>
        <fullName evidence="5">Small ribosomal subunit protein uS3c</fullName>
    </recommendedName>
</protein>
<reference evidence="8" key="1">
    <citation type="submission" date="2017-06" db="EMBL/GenBank/DDBJ databases">
        <title>The plastome of Mitrastemon kanehirai.</title>
        <authorList>
            <person name="Shyu S.-Y."/>
            <person name="Hu J.-M."/>
        </authorList>
    </citation>
    <scope>NUCLEOTIDE SEQUENCE</scope>
</reference>
<dbReference type="InterPro" id="IPR057258">
    <property type="entry name" value="Ribosomal_uS3"/>
</dbReference>
<dbReference type="InterPro" id="IPR018280">
    <property type="entry name" value="Ribosomal_uS3_CS"/>
</dbReference>
<evidence type="ECO:0000256" key="4">
    <source>
        <dbReference type="ARBA" id="ARBA00023274"/>
    </source>
</evidence>
<evidence type="ECO:0000256" key="6">
    <source>
        <dbReference type="RuleBase" id="RU003624"/>
    </source>
</evidence>
<keyword evidence="8" id="KW-0934">Plastid</keyword>
<feature type="domain" description="Small ribosomal subunit protein uS3 C-terminal" evidence="7">
    <location>
        <begin position="133"/>
        <end position="214"/>
    </location>
</feature>
<dbReference type="SUPFAM" id="SSF54821">
    <property type="entry name" value="Ribosomal protein S3 C-terminal domain"/>
    <property type="match status" value="1"/>
</dbReference>
<dbReference type="GO" id="GO:0006412">
    <property type="term" value="P:translation"/>
    <property type="evidence" value="ECO:0007669"/>
    <property type="project" value="InterPro"/>
</dbReference>
<geneLocation type="plastid" evidence="8"/>
<dbReference type="InterPro" id="IPR036419">
    <property type="entry name" value="Ribosomal_S3_C_sf"/>
</dbReference>
<dbReference type="GO" id="GO:0022627">
    <property type="term" value="C:cytosolic small ribosomal subunit"/>
    <property type="evidence" value="ECO:0007669"/>
    <property type="project" value="TreeGrafter"/>
</dbReference>
<dbReference type="SUPFAM" id="SSF54814">
    <property type="entry name" value="Prokaryotic type KH domain (KH-domain type II)"/>
    <property type="match status" value="1"/>
</dbReference>
<dbReference type="PROSITE" id="PS00548">
    <property type="entry name" value="RIBOSOMAL_S3"/>
    <property type="match status" value="1"/>
</dbReference>
<dbReference type="GO" id="GO:0003723">
    <property type="term" value="F:RNA binding"/>
    <property type="evidence" value="ECO:0007669"/>
    <property type="project" value="UniProtKB-KW"/>
</dbReference>
<dbReference type="InterPro" id="IPR001351">
    <property type="entry name" value="Ribosomal_uS3_C"/>
</dbReference>
<keyword evidence="4 6" id="KW-0687">Ribonucleoprotein</keyword>
<dbReference type="PANTHER" id="PTHR11760:SF19">
    <property type="entry name" value="SMALL RIBOSOMAL SUBUNIT PROTEIN US3C"/>
    <property type="match status" value="1"/>
</dbReference>